<dbReference type="CDD" id="cd06320">
    <property type="entry name" value="PBP1_allose_binding"/>
    <property type="match status" value="1"/>
</dbReference>
<dbReference type="AlphaFoldDB" id="A0A250AYW2"/>
<organism evidence="6 7">
    <name type="scientific">Gibbsiella quercinecans</name>
    <dbReference type="NCBI Taxonomy" id="929813"/>
    <lineage>
        <taxon>Bacteria</taxon>
        <taxon>Pseudomonadati</taxon>
        <taxon>Pseudomonadota</taxon>
        <taxon>Gammaproteobacteria</taxon>
        <taxon>Enterobacterales</taxon>
        <taxon>Yersiniaceae</taxon>
        <taxon>Gibbsiella</taxon>
    </lineage>
</organism>
<dbReference type="EMBL" id="CP014136">
    <property type="protein sequence ID" value="ATA19094.1"/>
    <property type="molecule type" value="Genomic_DNA"/>
</dbReference>
<evidence type="ECO:0000259" key="5">
    <source>
        <dbReference type="Pfam" id="PF13407"/>
    </source>
</evidence>
<dbReference type="RefSeq" id="WP_095845696.1">
    <property type="nucleotide sequence ID" value="NZ_CP014136.1"/>
</dbReference>
<protein>
    <submittedName>
        <fullName evidence="6">Allose ABC transporter</fullName>
    </submittedName>
</protein>
<feature type="domain" description="Periplasmic binding protein" evidence="5">
    <location>
        <begin position="28"/>
        <end position="288"/>
    </location>
</feature>
<keyword evidence="3 4" id="KW-0732">Signal</keyword>
<feature type="signal peptide" evidence="4">
    <location>
        <begin position="1"/>
        <end position="23"/>
    </location>
</feature>
<evidence type="ECO:0000256" key="3">
    <source>
        <dbReference type="ARBA" id="ARBA00022729"/>
    </source>
</evidence>
<reference evidence="6 7" key="1">
    <citation type="submission" date="2016-01" db="EMBL/GenBank/DDBJ databases">
        <authorList>
            <person name="Oliw E.H."/>
        </authorList>
    </citation>
    <scope>NUCLEOTIDE SEQUENCE [LARGE SCALE GENOMIC DNA]</scope>
    <source>
        <strain evidence="6 7">FRB97</strain>
    </source>
</reference>
<dbReference type="Pfam" id="PF13407">
    <property type="entry name" value="Peripla_BP_4"/>
    <property type="match status" value="1"/>
</dbReference>
<dbReference type="PANTHER" id="PTHR46847">
    <property type="entry name" value="D-ALLOSE-BINDING PERIPLASMIC PROTEIN-RELATED"/>
    <property type="match status" value="1"/>
</dbReference>
<dbReference type="InterPro" id="IPR025997">
    <property type="entry name" value="SBP_2_dom"/>
</dbReference>
<gene>
    <name evidence="6" type="ORF">AWC35_06890</name>
</gene>
<comment type="subcellular location">
    <subcellularLocation>
        <location evidence="1">Cell envelope</location>
    </subcellularLocation>
</comment>
<evidence type="ECO:0000256" key="4">
    <source>
        <dbReference type="SAM" id="SignalP"/>
    </source>
</evidence>
<dbReference type="GO" id="GO:0055085">
    <property type="term" value="P:transmembrane transport"/>
    <property type="evidence" value="ECO:0007669"/>
    <property type="project" value="UniProtKB-ARBA"/>
</dbReference>
<dbReference type="KEGG" id="gqu:AWC35_06890"/>
<dbReference type="NCBIfam" id="NF007254">
    <property type="entry name" value="PRK09701.1"/>
    <property type="match status" value="1"/>
</dbReference>
<feature type="chain" id="PRO_5013372504" evidence="4">
    <location>
        <begin position="24"/>
        <end position="311"/>
    </location>
</feature>
<proteinExistence type="inferred from homology"/>
<dbReference type="SUPFAM" id="SSF53822">
    <property type="entry name" value="Periplasmic binding protein-like I"/>
    <property type="match status" value="1"/>
</dbReference>
<keyword evidence="7" id="KW-1185">Reference proteome</keyword>
<dbReference type="InterPro" id="IPR028082">
    <property type="entry name" value="Peripla_BP_I"/>
</dbReference>
<accession>A0A250AYW2</accession>
<evidence type="ECO:0000313" key="6">
    <source>
        <dbReference type="EMBL" id="ATA19094.1"/>
    </source>
</evidence>
<dbReference type="Proteomes" id="UP000217182">
    <property type="component" value="Chromosome"/>
</dbReference>
<sequence length="311" mass="32749">MNKLLKLFSSAAVGVMLSTSAFAAADYAVVLKTLSNPFWVDMKKGIEDQAKASGVSVDIFASPSEGDFQSQLQLFEDLSNKNYKGIAFAPLSSVNLVMPVTRAWKKGIFLVNLDEKIDMDNLKKAGGNVEAFVTTDNVAVGGKAADYIIQRLGAEGGEVAIIEGKAGNASGEARRQGATAAFQKAGAIKLVASQPADWDRIKALDVATNVLQRNPNLKAFYCANDTMAMGVAQAVINAGKTGKVLVVGTDGIPEARKMVAGGQMTATVAQNPADIGATGLRLLVEKAKTGQVIPLDKQPEFKLVDSVLITQ</sequence>
<dbReference type="GO" id="GO:0030313">
    <property type="term" value="C:cell envelope"/>
    <property type="evidence" value="ECO:0007669"/>
    <property type="project" value="UniProtKB-SubCell"/>
</dbReference>
<evidence type="ECO:0000313" key="7">
    <source>
        <dbReference type="Proteomes" id="UP000217182"/>
    </source>
</evidence>
<evidence type="ECO:0000256" key="2">
    <source>
        <dbReference type="ARBA" id="ARBA00007639"/>
    </source>
</evidence>
<dbReference type="OrthoDB" id="9773673at2"/>
<dbReference type="PANTHER" id="PTHR46847:SF1">
    <property type="entry name" value="D-ALLOSE-BINDING PERIPLASMIC PROTEIN-RELATED"/>
    <property type="match status" value="1"/>
</dbReference>
<name>A0A250AYW2_9GAMM</name>
<dbReference type="Gene3D" id="3.40.50.2300">
    <property type="match status" value="2"/>
</dbReference>
<dbReference type="GO" id="GO:0030246">
    <property type="term" value="F:carbohydrate binding"/>
    <property type="evidence" value="ECO:0007669"/>
    <property type="project" value="UniProtKB-ARBA"/>
</dbReference>
<comment type="similarity">
    <text evidence="2">Belongs to the bacterial solute-binding protein 2 family.</text>
</comment>
<evidence type="ECO:0000256" key="1">
    <source>
        <dbReference type="ARBA" id="ARBA00004196"/>
    </source>
</evidence>